<accession>A0A6C0JUT1</accession>
<proteinExistence type="predicted"/>
<organism evidence="1">
    <name type="scientific">viral metagenome</name>
    <dbReference type="NCBI Taxonomy" id="1070528"/>
    <lineage>
        <taxon>unclassified sequences</taxon>
        <taxon>metagenomes</taxon>
        <taxon>organismal metagenomes</taxon>
    </lineage>
</organism>
<name>A0A6C0JUT1_9ZZZZ</name>
<reference evidence="1" key="1">
    <citation type="journal article" date="2020" name="Nature">
        <title>Giant virus diversity and host interactions through global metagenomics.</title>
        <authorList>
            <person name="Schulz F."/>
            <person name="Roux S."/>
            <person name="Paez-Espino D."/>
            <person name="Jungbluth S."/>
            <person name="Walsh D.A."/>
            <person name="Denef V.J."/>
            <person name="McMahon K.D."/>
            <person name="Konstantinidis K.T."/>
            <person name="Eloe-Fadrosh E.A."/>
            <person name="Kyrpides N.C."/>
            <person name="Woyke T."/>
        </authorList>
    </citation>
    <scope>NUCLEOTIDE SEQUENCE</scope>
    <source>
        <strain evidence="1">GVMAG-S-1063924-116</strain>
    </source>
</reference>
<evidence type="ECO:0000313" key="1">
    <source>
        <dbReference type="EMBL" id="QHU08566.1"/>
    </source>
</evidence>
<protein>
    <submittedName>
        <fullName evidence="1">Uncharacterized protein</fullName>
    </submittedName>
</protein>
<sequence>MKVVADFDLSGKSVAMLIVDTPTDDFGYEDQEFIYDDDETEYVKNYLDGVSKPSEVYIEVDTEDEVQRADTGDTLSPSYSQSDIVILRNLNPKKQYNLDQASCLILDPSVTDYSKVKAPKAKRLDVTRGVSAEITKGAYGRDSVVYPVPTKSGGAEVRIPDLDEDDIESLPYKPMGITTETFPNVKRIDMGVYFFPLHRRLTPKVKELHITRLDSVAMAANIGLFSRNTPLKKLYIDKFALPLNGKLLRTETPYGDPRVEFKLDKKHSEWFDYRIRAKSITCGHVKDAFDFCSWFQTEDTEHLHIDEIERDYYPGEGDLWENLRTITVMDDFSKFANFIAYEKESHIERAEFVSYRAKNMSRVADVSSAMDVNENLDHNDGNIDFGIMTLLSEYNGGPKYDHVIVHGGPLDFPKKNLHYFLTNWDMYPDNHIPVLSIVEKSSDSASGITIHESGRMVKELHLRVGKRNLDEEEDLRISTILTGKLPSKIFIELD</sequence>
<dbReference type="EMBL" id="MN740698">
    <property type="protein sequence ID" value="QHU08566.1"/>
    <property type="molecule type" value="Genomic_DNA"/>
</dbReference>
<dbReference type="AlphaFoldDB" id="A0A6C0JUT1"/>